<dbReference type="Proteomes" id="UP001151760">
    <property type="component" value="Unassembled WGS sequence"/>
</dbReference>
<accession>A0ABQ5B202</accession>
<evidence type="ECO:0000313" key="3">
    <source>
        <dbReference type="EMBL" id="GJT08900.1"/>
    </source>
</evidence>
<feature type="compositionally biased region" description="Polar residues" evidence="1">
    <location>
        <begin position="39"/>
        <end position="58"/>
    </location>
</feature>
<name>A0ABQ5B202_9ASTR</name>
<feature type="region of interest" description="Disordered" evidence="1">
    <location>
        <begin position="312"/>
        <end position="356"/>
    </location>
</feature>
<dbReference type="Pfam" id="PF14111">
    <property type="entry name" value="DUF4283"/>
    <property type="match status" value="1"/>
</dbReference>
<protein>
    <submittedName>
        <fullName evidence="3">Retrovirus-related pol polyprotein from transposon TNT 1-94</fullName>
    </submittedName>
</protein>
<gene>
    <name evidence="3" type="ORF">Tco_0843362</name>
</gene>
<feature type="region of interest" description="Disordered" evidence="1">
    <location>
        <begin position="19"/>
        <end position="59"/>
    </location>
</feature>
<proteinExistence type="predicted"/>
<dbReference type="InterPro" id="IPR040256">
    <property type="entry name" value="At4g02000-like"/>
</dbReference>
<evidence type="ECO:0000313" key="4">
    <source>
        <dbReference type="Proteomes" id="UP001151760"/>
    </source>
</evidence>
<organism evidence="3 4">
    <name type="scientific">Tanacetum coccineum</name>
    <dbReference type="NCBI Taxonomy" id="301880"/>
    <lineage>
        <taxon>Eukaryota</taxon>
        <taxon>Viridiplantae</taxon>
        <taxon>Streptophyta</taxon>
        <taxon>Embryophyta</taxon>
        <taxon>Tracheophyta</taxon>
        <taxon>Spermatophyta</taxon>
        <taxon>Magnoliopsida</taxon>
        <taxon>eudicotyledons</taxon>
        <taxon>Gunneridae</taxon>
        <taxon>Pentapetalae</taxon>
        <taxon>asterids</taxon>
        <taxon>campanulids</taxon>
        <taxon>Asterales</taxon>
        <taxon>Asteraceae</taxon>
        <taxon>Asteroideae</taxon>
        <taxon>Anthemideae</taxon>
        <taxon>Anthemidinae</taxon>
        <taxon>Tanacetum</taxon>
    </lineage>
</organism>
<comment type="caution">
    <text evidence="3">The sequence shown here is derived from an EMBL/GenBank/DDBJ whole genome shotgun (WGS) entry which is preliminary data.</text>
</comment>
<dbReference type="PANTHER" id="PTHR31286">
    <property type="entry name" value="GLYCINE-RICH CELL WALL STRUCTURAL PROTEIN 1.8-LIKE"/>
    <property type="match status" value="1"/>
</dbReference>
<dbReference type="PANTHER" id="PTHR31286:SF99">
    <property type="entry name" value="DUF4283 DOMAIN-CONTAINING PROTEIN"/>
    <property type="match status" value="1"/>
</dbReference>
<dbReference type="InterPro" id="IPR025558">
    <property type="entry name" value="DUF4283"/>
</dbReference>
<dbReference type="EMBL" id="BQNB010012866">
    <property type="protein sequence ID" value="GJT08900.1"/>
    <property type="molecule type" value="Genomic_DNA"/>
</dbReference>
<sequence>MGSASGWLSRVSDYGGMEHGFLSQKGSGGEKGVKEKSLNRNPRNTSSGIGGSTESNDTMNEDTLVGVASVVKEGVTPSVVDMMVEKEKICSLEDTIFLESFQTLTRPVTTTASNAPGKSSYANITSKPSGKKVNVGTLFTPEGNGIDVVVPVDSICAISKRFANTTYGFFLGKKVSYHVVANYVRNTWGKYGLVRSLFSSSTGLFSFQFSSIDGLDAMLENGPWFIRNNPLILKKWHPDVNLLKEDVSTIPGRSSHAIVMIELRADVELKDNIVVAMPKITREGHYTCNVHVENKWKPPRCSSCKVFGHTHEECPKNTSAGEKKTVKKPSQTSRVPKKSTASSSGNKKKAVEPTIKVSNSNPFDVLNSVDNDVEFGTNGGTTNLVNNGATSSGSSVMNTDNDVEFSSNAPIVPTGIMESDSEVEVVFDETTNLRILTSGKYRIDKGYGTNSLLEQWRDSYPDNDDYDPYDDDMYENHDLSEHLQSICDDLDIMVHDRKKK</sequence>
<evidence type="ECO:0000259" key="2">
    <source>
        <dbReference type="Pfam" id="PF14111"/>
    </source>
</evidence>
<keyword evidence="4" id="KW-1185">Reference proteome</keyword>
<feature type="compositionally biased region" description="Polar residues" evidence="1">
    <location>
        <begin position="328"/>
        <end position="345"/>
    </location>
</feature>
<evidence type="ECO:0000256" key="1">
    <source>
        <dbReference type="SAM" id="MobiDB-lite"/>
    </source>
</evidence>
<reference evidence="3" key="2">
    <citation type="submission" date="2022-01" db="EMBL/GenBank/DDBJ databases">
        <authorList>
            <person name="Yamashiro T."/>
            <person name="Shiraishi A."/>
            <person name="Satake H."/>
            <person name="Nakayama K."/>
        </authorList>
    </citation>
    <scope>NUCLEOTIDE SEQUENCE</scope>
</reference>
<feature type="domain" description="DUF4283" evidence="2">
    <location>
        <begin position="164"/>
        <end position="242"/>
    </location>
</feature>
<reference evidence="3" key="1">
    <citation type="journal article" date="2022" name="Int. J. Mol. Sci.">
        <title>Draft Genome of Tanacetum Coccineum: Genomic Comparison of Closely Related Tanacetum-Family Plants.</title>
        <authorList>
            <person name="Yamashiro T."/>
            <person name="Shiraishi A."/>
            <person name="Nakayama K."/>
            <person name="Satake H."/>
        </authorList>
    </citation>
    <scope>NUCLEOTIDE SEQUENCE</scope>
</reference>